<reference evidence="11 12" key="1">
    <citation type="submission" date="2019-08" db="EMBL/GenBank/DDBJ databases">
        <title>High quality draft denovo assembly of Nylanderia fulva.</title>
        <authorList>
            <person name="Vargo E.L."/>
            <person name="Tarone A.M."/>
            <person name="Konganti K.R."/>
        </authorList>
    </citation>
    <scope>NUCLEOTIDE SEQUENCE [LARGE SCALE GENOMIC DNA]</scope>
    <source>
        <strain evidence="11">TAMU-Nful-2015</strain>
        <tissue evidence="11">Whole body</tissue>
    </source>
</reference>
<dbReference type="PANTHER" id="PTHR21137:SF35">
    <property type="entry name" value="ODORANT RECEPTOR 19A-RELATED"/>
    <property type="match status" value="1"/>
</dbReference>
<dbReference type="Proteomes" id="UP000479987">
    <property type="component" value="Unassembled WGS sequence"/>
</dbReference>
<evidence type="ECO:0000256" key="6">
    <source>
        <dbReference type="ARBA" id="ARBA00022989"/>
    </source>
</evidence>
<keyword evidence="5 10" id="KW-0552">Olfaction</keyword>
<keyword evidence="8 10" id="KW-0675">Receptor</keyword>
<keyword evidence="7 10" id="KW-0472">Membrane</keyword>
<keyword evidence="12" id="KW-1185">Reference proteome</keyword>
<dbReference type="AlphaFoldDB" id="A0A6G1LQI4"/>
<comment type="caution">
    <text evidence="11">The sequence shown here is derived from an EMBL/GenBank/DDBJ whole genome shotgun (WGS) entry which is preliminary data.</text>
</comment>
<dbReference type="EMBL" id="SGBU01000020">
    <property type="protein sequence ID" value="KAF3054535.1"/>
    <property type="molecule type" value="Genomic_DNA"/>
</dbReference>
<name>A0A6G1LQI4_9HYME</name>
<dbReference type="InterPro" id="IPR004117">
    <property type="entry name" value="7tm6_olfct_rcpt"/>
</dbReference>
<evidence type="ECO:0000256" key="1">
    <source>
        <dbReference type="ARBA" id="ARBA00004651"/>
    </source>
</evidence>
<dbReference type="GO" id="GO:0004984">
    <property type="term" value="F:olfactory receptor activity"/>
    <property type="evidence" value="ECO:0007669"/>
    <property type="project" value="InterPro"/>
</dbReference>
<evidence type="ECO:0000256" key="3">
    <source>
        <dbReference type="ARBA" id="ARBA00022606"/>
    </source>
</evidence>
<evidence type="ECO:0000256" key="2">
    <source>
        <dbReference type="ARBA" id="ARBA00022475"/>
    </source>
</evidence>
<evidence type="ECO:0000313" key="12">
    <source>
        <dbReference type="Proteomes" id="UP000479987"/>
    </source>
</evidence>
<keyword evidence="3 10" id="KW-0716">Sensory transduction</keyword>
<dbReference type="GO" id="GO:0005886">
    <property type="term" value="C:plasma membrane"/>
    <property type="evidence" value="ECO:0007669"/>
    <property type="project" value="UniProtKB-SubCell"/>
</dbReference>
<evidence type="ECO:0000256" key="9">
    <source>
        <dbReference type="ARBA" id="ARBA00023224"/>
    </source>
</evidence>
<comment type="similarity">
    <text evidence="10">Belongs to the insect chemoreceptor superfamily. Heteromeric odorant receptor channel (TC 1.A.69) family.</text>
</comment>
<protein>
    <recommendedName>
        <fullName evidence="10">Odorant receptor</fullName>
    </recommendedName>
</protein>
<keyword evidence="9 10" id="KW-0807">Transducer</keyword>
<dbReference type="GO" id="GO:0007165">
    <property type="term" value="P:signal transduction"/>
    <property type="evidence" value="ECO:0007669"/>
    <property type="project" value="UniProtKB-KW"/>
</dbReference>
<evidence type="ECO:0000256" key="5">
    <source>
        <dbReference type="ARBA" id="ARBA00022725"/>
    </source>
</evidence>
<sequence length="380" mass="44233">MENEKWLLDFHYAAQISIWLLKPIGAWPLKQQATKMEIIYNLSIVIAIIYEILRTACPLIFTITVFLRYLLLLFHRNEIRSCIDRIIEDWRNVAIIEDRKIMLANARTGRFFGIVSVAFMFGSGIPYAFMPLLLPPVVTEDNQIIIILAISYFFNYHVQVTPIYEVVYALETISCCTMYTVFCGICSLTAKFVTHACGQCEILIYFFEELIDGGDRNKGTIDQRISTVVTQHLRILRFVSDIEKILNEICLAEFINASCNICLLGYYVIVDWNNQESMLQIFVYFVAFISITFNIYIFCYIGEQLVDHCRKIGTKCYMIEWYRLPRNKARDLIFPMLMSNYPVELTAGKMVTMTISSFSDVSLLNFTIIENVSNYKYHKY</sequence>
<feature type="transmembrane region" description="Helical" evidence="10">
    <location>
        <begin position="245"/>
        <end position="269"/>
    </location>
</feature>
<dbReference type="GO" id="GO:0005549">
    <property type="term" value="F:odorant binding"/>
    <property type="evidence" value="ECO:0007669"/>
    <property type="project" value="InterPro"/>
</dbReference>
<keyword evidence="2" id="KW-1003">Cell membrane</keyword>
<evidence type="ECO:0000313" key="11">
    <source>
        <dbReference type="EMBL" id="KAF3054535.1"/>
    </source>
</evidence>
<organism evidence="11 12">
    <name type="scientific">Nylanderia fulva</name>
    <dbReference type="NCBI Taxonomy" id="613905"/>
    <lineage>
        <taxon>Eukaryota</taxon>
        <taxon>Metazoa</taxon>
        <taxon>Ecdysozoa</taxon>
        <taxon>Arthropoda</taxon>
        <taxon>Hexapoda</taxon>
        <taxon>Insecta</taxon>
        <taxon>Pterygota</taxon>
        <taxon>Neoptera</taxon>
        <taxon>Endopterygota</taxon>
        <taxon>Hymenoptera</taxon>
        <taxon>Apocrita</taxon>
        <taxon>Aculeata</taxon>
        <taxon>Formicoidea</taxon>
        <taxon>Formicidae</taxon>
        <taxon>Formicinae</taxon>
        <taxon>Nylanderia</taxon>
    </lineage>
</organism>
<feature type="transmembrane region" description="Helical" evidence="10">
    <location>
        <begin position="142"/>
        <end position="158"/>
    </location>
</feature>
<dbReference type="Pfam" id="PF02949">
    <property type="entry name" value="7tm_6"/>
    <property type="match status" value="1"/>
</dbReference>
<feature type="transmembrane region" description="Helical" evidence="10">
    <location>
        <begin position="38"/>
        <end position="71"/>
    </location>
</feature>
<evidence type="ECO:0000256" key="10">
    <source>
        <dbReference type="RuleBase" id="RU351113"/>
    </source>
</evidence>
<keyword evidence="6 10" id="KW-1133">Transmembrane helix</keyword>
<gene>
    <name evidence="11" type="primary">Or-167</name>
    <name evidence="11" type="synonym">Nful_v1.0-Or-167</name>
    <name evidence="11" type="ORF">NFUL_NFUL000156</name>
</gene>
<comment type="subcellular location">
    <subcellularLocation>
        <location evidence="1 10">Cell membrane</location>
        <topology evidence="1 10">Multi-pass membrane protein</topology>
    </subcellularLocation>
</comment>
<evidence type="ECO:0000256" key="7">
    <source>
        <dbReference type="ARBA" id="ARBA00023136"/>
    </source>
</evidence>
<accession>A0A6G1LQI4</accession>
<comment type="caution">
    <text evidence="10">Lacks conserved residue(s) required for the propagation of feature annotation.</text>
</comment>
<evidence type="ECO:0000256" key="4">
    <source>
        <dbReference type="ARBA" id="ARBA00022692"/>
    </source>
</evidence>
<evidence type="ECO:0000256" key="8">
    <source>
        <dbReference type="ARBA" id="ARBA00023170"/>
    </source>
</evidence>
<feature type="transmembrane region" description="Helical" evidence="10">
    <location>
        <begin position="109"/>
        <end position="130"/>
    </location>
</feature>
<keyword evidence="4 10" id="KW-0812">Transmembrane</keyword>
<dbReference type="PANTHER" id="PTHR21137">
    <property type="entry name" value="ODORANT RECEPTOR"/>
    <property type="match status" value="1"/>
</dbReference>
<feature type="transmembrane region" description="Helical" evidence="10">
    <location>
        <begin position="281"/>
        <end position="301"/>
    </location>
</feature>
<proteinExistence type="inferred from homology"/>